<dbReference type="AlphaFoldDB" id="A0A1H8J9U6"/>
<feature type="chain" id="PRO_5011445967" evidence="2">
    <location>
        <begin position="21"/>
        <end position="257"/>
    </location>
</feature>
<proteinExistence type="predicted"/>
<dbReference type="RefSeq" id="WP_091845984.1">
    <property type="nucleotide sequence ID" value="NZ_FOCM01000006.1"/>
</dbReference>
<dbReference type="EMBL" id="FOCM01000006">
    <property type="protein sequence ID" value="SEN77215.1"/>
    <property type="molecule type" value="Genomic_DNA"/>
</dbReference>
<evidence type="ECO:0000313" key="4">
    <source>
        <dbReference type="Proteomes" id="UP000199372"/>
    </source>
</evidence>
<feature type="region of interest" description="Disordered" evidence="1">
    <location>
        <begin position="23"/>
        <end position="49"/>
    </location>
</feature>
<dbReference type="SUPFAM" id="SSF109998">
    <property type="entry name" value="Triger factor/SurA peptide-binding domain-like"/>
    <property type="match status" value="1"/>
</dbReference>
<accession>A0A1H8J9U6</accession>
<organism evidence="3 4">
    <name type="scientific">Palleronia pelagia</name>
    <dbReference type="NCBI Taxonomy" id="387096"/>
    <lineage>
        <taxon>Bacteria</taxon>
        <taxon>Pseudomonadati</taxon>
        <taxon>Pseudomonadota</taxon>
        <taxon>Alphaproteobacteria</taxon>
        <taxon>Rhodobacterales</taxon>
        <taxon>Roseobacteraceae</taxon>
        <taxon>Palleronia</taxon>
    </lineage>
</organism>
<feature type="compositionally biased region" description="Low complexity" evidence="1">
    <location>
        <begin position="113"/>
        <end position="129"/>
    </location>
</feature>
<dbReference type="OrthoDB" id="7872488at2"/>
<evidence type="ECO:0000313" key="3">
    <source>
        <dbReference type="EMBL" id="SEN77215.1"/>
    </source>
</evidence>
<feature type="compositionally biased region" description="Low complexity" evidence="1">
    <location>
        <begin position="153"/>
        <end position="170"/>
    </location>
</feature>
<keyword evidence="2" id="KW-0732">Signal</keyword>
<protein>
    <submittedName>
        <fullName evidence="3">Uncharacterized protein</fullName>
    </submittedName>
</protein>
<feature type="signal peptide" evidence="2">
    <location>
        <begin position="1"/>
        <end position="20"/>
    </location>
</feature>
<feature type="region of interest" description="Disordered" evidence="1">
    <location>
        <begin position="110"/>
        <end position="170"/>
    </location>
</feature>
<gene>
    <name evidence="3" type="ORF">SAMN04488011_106121</name>
</gene>
<reference evidence="4" key="1">
    <citation type="submission" date="2016-10" db="EMBL/GenBank/DDBJ databases">
        <authorList>
            <person name="Varghese N."/>
            <person name="Submissions S."/>
        </authorList>
    </citation>
    <scope>NUCLEOTIDE SEQUENCE [LARGE SCALE GENOMIC DNA]</scope>
    <source>
        <strain evidence="4">DSM 26893</strain>
    </source>
</reference>
<sequence>MKILTTTAIAATLAAGPVLAEEHSNAEMSGDQTETAQTETMDSSGMDGAETAADPLIVTVGTTEITASDVTAAVQSLPPQMQQRPAEQLIPFVVDQLVLRELILMDAARTNGQSAESEQQANAADSSDSTGDETEMASADSAGSTEMSDDTTDMAASDSSGAQSGQGMQDENATIEAYVSDRMEGVVTDEAVQRVYDEAAANSDAELPPLEQVRPQIEQQLRAEEIASLRDELEEGVEIVFYGPDGQPREATTADQG</sequence>
<name>A0A1H8J9U6_9RHOB</name>
<feature type="compositionally biased region" description="Polar residues" evidence="1">
    <location>
        <begin position="26"/>
        <end position="43"/>
    </location>
</feature>
<keyword evidence="4" id="KW-1185">Reference proteome</keyword>
<evidence type="ECO:0000256" key="2">
    <source>
        <dbReference type="SAM" id="SignalP"/>
    </source>
</evidence>
<dbReference type="Proteomes" id="UP000199372">
    <property type="component" value="Unassembled WGS sequence"/>
</dbReference>
<dbReference type="InterPro" id="IPR027304">
    <property type="entry name" value="Trigger_fact/SurA_dom_sf"/>
</dbReference>
<evidence type="ECO:0000256" key="1">
    <source>
        <dbReference type="SAM" id="MobiDB-lite"/>
    </source>
</evidence>